<dbReference type="GO" id="GO:0001216">
    <property type="term" value="F:DNA-binding transcription activator activity"/>
    <property type="evidence" value="ECO:0007669"/>
    <property type="project" value="InterPro"/>
</dbReference>
<dbReference type="PROSITE" id="PS00717">
    <property type="entry name" value="SIGMA54_1"/>
    <property type="match status" value="1"/>
</dbReference>
<dbReference type="NCBIfam" id="TIGR02395">
    <property type="entry name" value="rpoN_sigma"/>
    <property type="match status" value="1"/>
</dbReference>
<keyword evidence="8" id="KW-0804">Transcription</keyword>
<dbReference type="InterPro" id="IPR007046">
    <property type="entry name" value="RNA_pol_sigma_54_core-bd"/>
</dbReference>
<protein>
    <recommendedName>
        <fullName evidence="12">RNA polymerase sigma factor 54 DNA-binding domain-containing protein</fullName>
    </recommendedName>
</protein>
<evidence type="ECO:0000259" key="10">
    <source>
        <dbReference type="Pfam" id="PF04963"/>
    </source>
</evidence>
<dbReference type="PRINTS" id="PR00045">
    <property type="entry name" value="SIGMA54FCT"/>
</dbReference>
<evidence type="ECO:0000256" key="8">
    <source>
        <dbReference type="ARBA" id="ARBA00023163"/>
    </source>
</evidence>
<dbReference type="PROSITE" id="PS00718">
    <property type="entry name" value="SIGMA54_2"/>
    <property type="match status" value="1"/>
</dbReference>
<proteinExistence type="inferred from homology"/>
<comment type="similarity">
    <text evidence="1">Belongs to the sigma-54 factor family.</text>
</comment>
<feature type="domain" description="RNA polymerase sigma factor 54 core-binding" evidence="10">
    <location>
        <begin position="1"/>
        <end position="123"/>
    </location>
</feature>
<gene>
    <name evidence="11" type="ORF">METZ01_LOCUS20475</name>
</gene>
<keyword evidence="4" id="KW-0548">Nucleotidyltransferase</keyword>
<evidence type="ECO:0000256" key="7">
    <source>
        <dbReference type="ARBA" id="ARBA00023125"/>
    </source>
</evidence>
<keyword evidence="7" id="KW-0238">DNA-binding</keyword>
<accession>A0A381PKV1</accession>
<feature type="domain" description="RNA polymerase sigma factor 54 DNA-binding" evidence="9">
    <location>
        <begin position="139"/>
        <end position="297"/>
    </location>
</feature>
<dbReference type="Gene3D" id="1.10.10.60">
    <property type="entry name" value="Homeodomain-like"/>
    <property type="match status" value="1"/>
</dbReference>
<dbReference type="PROSITE" id="PS50044">
    <property type="entry name" value="SIGMA54_3"/>
    <property type="match status" value="1"/>
</dbReference>
<dbReference type="InterPro" id="IPR000394">
    <property type="entry name" value="RNA_pol_sigma_54"/>
</dbReference>
<evidence type="ECO:0000259" key="9">
    <source>
        <dbReference type="Pfam" id="PF04552"/>
    </source>
</evidence>
<dbReference type="Pfam" id="PF04963">
    <property type="entry name" value="Sigma54_CBD"/>
    <property type="match status" value="1"/>
</dbReference>
<dbReference type="GO" id="GO:0003677">
    <property type="term" value="F:DNA binding"/>
    <property type="evidence" value="ECO:0007669"/>
    <property type="project" value="UniProtKB-KW"/>
</dbReference>
<evidence type="ECO:0000256" key="4">
    <source>
        <dbReference type="ARBA" id="ARBA00022695"/>
    </source>
</evidence>
<keyword evidence="3" id="KW-0808">Transferase</keyword>
<evidence type="ECO:0008006" key="12">
    <source>
        <dbReference type="Google" id="ProtNLM"/>
    </source>
</evidence>
<keyword evidence="2" id="KW-0240">DNA-directed RNA polymerase</keyword>
<organism evidence="11">
    <name type="scientific">marine metagenome</name>
    <dbReference type="NCBI Taxonomy" id="408172"/>
    <lineage>
        <taxon>unclassified sequences</taxon>
        <taxon>metagenomes</taxon>
        <taxon>ecological metagenomes</taxon>
    </lineage>
</organism>
<evidence type="ECO:0000256" key="5">
    <source>
        <dbReference type="ARBA" id="ARBA00023015"/>
    </source>
</evidence>
<dbReference type="PANTHER" id="PTHR32248:SF4">
    <property type="entry name" value="RNA POLYMERASE SIGMA-54 FACTOR"/>
    <property type="match status" value="1"/>
</dbReference>
<evidence type="ECO:0000313" key="11">
    <source>
        <dbReference type="EMBL" id="SUZ67621.1"/>
    </source>
</evidence>
<dbReference type="PANTHER" id="PTHR32248">
    <property type="entry name" value="RNA POLYMERASE SIGMA-54 FACTOR"/>
    <property type="match status" value="1"/>
</dbReference>
<keyword evidence="6" id="KW-0731">Sigma factor</keyword>
<dbReference type="GO" id="GO:0006352">
    <property type="term" value="P:DNA-templated transcription initiation"/>
    <property type="evidence" value="ECO:0007669"/>
    <property type="project" value="InterPro"/>
</dbReference>
<dbReference type="GO" id="GO:0016987">
    <property type="term" value="F:sigma factor activity"/>
    <property type="evidence" value="ECO:0007669"/>
    <property type="project" value="UniProtKB-KW"/>
</dbReference>
<dbReference type="GO" id="GO:0000428">
    <property type="term" value="C:DNA-directed RNA polymerase complex"/>
    <property type="evidence" value="ECO:0007669"/>
    <property type="project" value="UniProtKB-KW"/>
</dbReference>
<dbReference type="AlphaFoldDB" id="A0A381PKV1"/>
<evidence type="ECO:0000256" key="3">
    <source>
        <dbReference type="ARBA" id="ARBA00022679"/>
    </source>
</evidence>
<dbReference type="EMBL" id="UINC01001016">
    <property type="protein sequence ID" value="SUZ67621.1"/>
    <property type="molecule type" value="Genomic_DNA"/>
</dbReference>
<dbReference type="Pfam" id="PF04552">
    <property type="entry name" value="Sigma54_DBD"/>
    <property type="match status" value="1"/>
</dbReference>
<dbReference type="GO" id="GO:0016779">
    <property type="term" value="F:nucleotidyltransferase activity"/>
    <property type="evidence" value="ECO:0007669"/>
    <property type="project" value="UniProtKB-KW"/>
</dbReference>
<dbReference type="InterPro" id="IPR007634">
    <property type="entry name" value="RNA_pol_sigma_54_DNA-bd"/>
</dbReference>
<evidence type="ECO:0000256" key="6">
    <source>
        <dbReference type="ARBA" id="ARBA00023082"/>
    </source>
</evidence>
<evidence type="ECO:0000256" key="1">
    <source>
        <dbReference type="ARBA" id="ARBA00008798"/>
    </source>
</evidence>
<reference evidence="11" key="1">
    <citation type="submission" date="2018-05" db="EMBL/GenBank/DDBJ databases">
        <authorList>
            <person name="Lanie J.A."/>
            <person name="Ng W.-L."/>
            <person name="Kazmierczak K.M."/>
            <person name="Andrzejewski T.M."/>
            <person name="Davidsen T.M."/>
            <person name="Wayne K.J."/>
            <person name="Tettelin H."/>
            <person name="Glass J.I."/>
            <person name="Rusch D."/>
            <person name="Podicherti R."/>
            <person name="Tsui H.-C.T."/>
            <person name="Winkler M.E."/>
        </authorList>
    </citation>
    <scope>NUCLEOTIDE SEQUENCE</scope>
</reference>
<name>A0A381PKV1_9ZZZZ</name>
<sequence>MLRVVQGFDPPGVAGRDLRESILIQLRMLGRENSLTYEIAERYFDDLVSHRWADVAKEMELKPVEVQSVADEIAKLDPKPGMKYSPDAERYIVPDLIVEKIEGEYMVFVNDTSLPRLRIARSYQALARNKEMFTGENKEFVSRKLNSANWMIQAIEQRRQTMLKVMGFIVDRQRSFFENGVQHLRPLTLREVADHIEMHESTVSRVTNEKFVQTPRGVFPLKYFFSSGLATTSGEDISARSVRDKIQKMVEEEDVHKPMTDQKIVELLKTNGVKIARRTVAKYRDQLGVLPARMRKRV</sequence>
<keyword evidence="5" id="KW-0805">Transcription regulation</keyword>
<evidence type="ECO:0000256" key="2">
    <source>
        <dbReference type="ARBA" id="ARBA00022478"/>
    </source>
</evidence>